<protein>
    <submittedName>
        <fullName evidence="1">Uncharacterized protein</fullName>
    </submittedName>
</protein>
<proteinExistence type="predicted"/>
<name>A0A0F9DK26_9ZZZZ</name>
<dbReference type="EMBL" id="LAZR01028605">
    <property type="protein sequence ID" value="KKL62073.1"/>
    <property type="molecule type" value="Genomic_DNA"/>
</dbReference>
<sequence>KDLNVALNRAKAEKERLQAAYNTLVAEFRHGQES</sequence>
<reference evidence="1" key="1">
    <citation type="journal article" date="2015" name="Nature">
        <title>Complex archaea that bridge the gap between prokaryotes and eukaryotes.</title>
        <authorList>
            <person name="Spang A."/>
            <person name="Saw J.H."/>
            <person name="Jorgensen S.L."/>
            <person name="Zaremba-Niedzwiedzka K."/>
            <person name="Martijn J."/>
            <person name="Lind A.E."/>
            <person name="van Eijk R."/>
            <person name="Schleper C."/>
            <person name="Guy L."/>
            <person name="Ettema T.J."/>
        </authorList>
    </citation>
    <scope>NUCLEOTIDE SEQUENCE</scope>
</reference>
<feature type="non-terminal residue" evidence="1">
    <location>
        <position position="1"/>
    </location>
</feature>
<evidence type="ECO:0000313" key="1">
    <source>
        <dbReference type="EMBL" id="KKL62073.1"/>
    </source>
</evidence>
<accession>A0A0F9DK26</accession>
<organism evidence="1">
    <name type="scientific">marine sediment metagenome</name>
    <dbReference type="NCBI Taxonomy" id="412755"/>
    <lineage>
        <taxon>unclassified sequences</taxon>
        <taxon>metagenomes</taxon>
        <taxon>ecological metagenomes</taxon>
    </lineage>
</organism>
<gene>
    <name evidence="1" type="ORF">LCGC14_2188830</name>
</gene>
<dbReference type="AlphaFoldDB" id="A0A0F9DK26"/>
<comment type="caution">
    <text evidence="1">The sequence shown here is derived from an EMBL/GenBank/DDBJ whole genome shotgun (WGS) entry which is preliminary data.</text>
</comment>